<sequence length="447" mass="48738">MRVSLFVELPVPRPWSDTSDRDVFHGTLDALELADKVGLSGLWITEHHFQEEYSHASAPEVFLGAVSQRTTNLRLGFGIMHLPPAINHPARSAERVATLDVLSNGRVEFGTGEASSMAELGGFVMDPGRKREMWLEGLTVALGCLSESPFPGYEGTHVSMPARNIVPKPVQRPHPPVWVACTRPATTELAARMGIGALSFSYTGPSAVKPLIDNYYSIFAAEARPLTRAVNPNMLITAGDLMVARSHEEAVDRIGLGIGFHGYGIRHYYVSGRHHPGKTAVWEDYLRSLSGEQTGDARLEAEAAADAKRADWQALALANAKKTSDAHGGVGTPDEVREQLRRYEESGLDELMFLLPPARHEDIMESLELLGKEVLPEFVEREQAGAAAKARQREPLVEAALARHERVLGDVDPDYWFGGVPKAWTGDGRASEVEDAVKAALAAREGS</sequence>
<protein>
    <submittedName>
        <fullName evidence="4">Monooxygenase</fullName>
    </submittedName>
</protein>
<proteinExistence type="predicted"/>
<evidence type="ECO:0000313" key="4">
    <source>
        <dbReference type="EMBL" id="ONH28000.1"/>
    </source>
</evidence>
<dbReference type="EMBL" id="MOMC01000043">
    <property type="protein sequence ID" value="ONH28000.1"/>
    <property type="molecule type" value="Genomic_DNA"/>
</dbReference>
<dbReference type="STRING" id="1834516.BL253_20560"/>
<dbReference type="InterPro" id="IPR050766">
    <property type="entry name" value="Bact_Lucif_Oxidored"/>
</dbReference>
<feature type="domain" description="Luciferase-like" evidence="3">
    <location>
        <begin position="14"/>
        <end position="349"/>
    </location>
</feature>
<dbReference type="PANTHER" id="PTHR30137:SF8">
    <property type="entry name" value="BLR5498 PROTEIN"/>
    <property type="match status" value="1"/>
</dbReference>
<dbReference type="SUPFAM" id="SSF51679">
    <property type="entry name" value="Bacterial luciferase-like"/>
    <property type="match status" value="1"/>
</dbReference>
<gene>
    <name evidence="4" type="ORF">BL253_20560</name>
</gene>
<keyword evidence="5" id="KW-1185">Reference proteome</keyword>
<dbReference type="Gene3D" id="3.20.20.30">
    <property type="entry name" value="Luciferase-like domain"/>
    <property type="match status" value="1"/>
</dbReference>
<organism evidence="4 5">
    <name type="scientific">Pseudofrankia asymbiotica</name>
    <dbReference type="NCBI Taxonomy" id="1834516"/>
    <lineage>
        <taxon>Bacteria</taxon>
        <taxon>Bacillati</taxon>
        <taxon>Actinomycetota</taxon>
        <taxon>Actinomycetes</taxon>
        <taxon>Frankiales</taxon>
        <taxon>Frankiaceae</taxon>
        <taxon>Pseudofrankia</taxon>
    </lineage>
</organism>
<dbReference type="OrthoDB" id="7903015at2"/>
<name>A0A1V2I7I4_9ACTN</name>
<dbReference type="RefSeq" id="WP_076818811.1">
    <property type="nucleotide sequence ID" value="NZ_MOMC01000043.1"/>
</dbReference>
<dbReference type="AlphaFoldDB" id="A0A1V2I7I4"/>
<reference evidence="5" key="1">
    <citation type="submission" date="2016-10" db="EMBL/GenBank/DDBJ databases">
        <title>Frankia sp. NRRL B-16386 Genome sequencing.</title>
        <authorList>
            <person name="Ghodhbane-Gtari F."/>
            <person name="Swanson E."/>
            <person name="Gueddou A."/>
            <person name="Hezbri K."/>
            <person name="Ktari K."/>
            <person name="Nouioui I."/>
            <person name="Morris K."/>
            <person name="Simpson S."/>
            <person name="Abebe-Akele F."/>
            <person name="Thomas K."/>
            <person name="Gtari M."/>
            <person name="Tisa L.S."/>
        </authorList>
    </citation>
    <scope>NUCLEOTIDE SEQUENCE [LARGE SCALE GENOMIC DNA]</scope>
    <source>
        <strain evidence="5">NRRL B-16386</strain>
    </source>
</reference>
<dbReference type="Proteomes" id="UP000188929">
    <property type="component" value="Unassembled WGS sequence"/>
</dbReference>
<dbReference type="PANTHER" id="PTHR30137">
    <property type="entry name" value="LUCIFERASE-LIKE MONOOXYGENASE"/>
    <property type="match status" value="1"/>
</dbReference>
<evidence type="ECO:0000313" key="5">
    <source>
        <dbReference type="Proteomes" id="UP000188929"/>
    </source>
</evidence>
<dbReference type="Pfam" id="PF00296">
    <property type="entry name" value="Bac_luciferase"/>
    <property type="match status" value="1"/>
</dbReference>
<evidence type="ECO:0000256" key="2">
    <source>
        <dbReference type="ARBA" id="ARBA00023033"/>
    </source>
</evidence>
<dbReference type="GO" id="GO:0005829">
    <property type="term" value="C:cytosol"/>
    <property type="evidence" value="ECO:0007669"/>
    <property type="project" value="TreeGrafter"/>
</dbReference>
<keyword evidence="2 4" id="KW-0503">Monooxygenase</keyword>
<evidence type="ECO:0000256" key="1">
    <source>
        <dbReference type="ARBA" id="ARBA00023002"/>
    </source>
</evidence>
<accession>A0A1V2I7I4</accession>
<comment type="caution">
    <text evidence="4">The sequence shown here is derived from an EMBL/GenBank/DDBJ whole genome shotgun (WGS) entry which is preliminary data.</text>
</comment>
<dbReference type="GO" id="GO:0004497">
    <property type="term" value="F:monooxygenase activity"/>
    <property type="evidence" value="ECO:0007669"/>
    <property type="project" value="UniProtKB-KW"/>
</dbReference>
<dbReference type="InterPro" id="IPR011251">
    <property type="entry name" value="Luciferase-like_dom"/>
</dbReference>
<evidence type="ECO:0000259" key="3">
    <source>
        <dbReference type="Pfam" id="PF00296"/>
    </source>
</evidence>
<dbReference type="GO" id="GO:0016705">
    <property type="term" value="F:oxidoreductase activity, acting on paired donors, with incorporation or reduction of molecular oxygen"/>
    <property type="evidence" value="ECO:0007669"/>
    <property type="project" value="InterPro"/>
</dbReference>
<dbReference type="InterPro" id="IPR036661">
    <property type="entry name" value="Luciferase-like_sf"/>
</dbReference>
<keyword evidence="1" id="KW-0560">Oxidoreductase</keyword>